<name>A0A413FEC9_9FIRM</name>
<dbReference type="Pfam" id="PF07722">
    <property type="entry name" value="Peptidase_C26"/>
    <property type="match status" value="1"/>
</dbReference>
<dbReference type="PROSITE" id="PS51273">
    <property type="entry name" value="GATASE_TYPE_1"/>
    <property type="match status" value="1"/>
</dbReference>
<reference evidence="1 2" key="1">
    <citation type="submission" date="2018-08" db="EMBL/GenBank/DDBJ databases">
        <title>A genome reference for cultivated species of the human gut microbiota.</title>
        <authorList>
            <person name="Zou Y."/>
            <person name="Xue W."/>
            <person name="Luo G."/>
        </authorList>
    </citation>
    <scope>NUCLEOTIDE SEQUENCE [LARGE SCALE GENOMIC DNA]</scope>
    <source>
        <strain evidence="1 2">AF04-15</strain>
    </source>
</reference>
<dbReference type="Proteomes" id="UP000283880">
    <property type="component" value="Unassembled WGS sequence"/>
</dbReference>
<dbReference type="OrthoDB" id="9813383at2"/>
<dbReference type="EMBL" id="QSBM01000010">
    <property type="protein sequence ID" value="RGX28784.1"/>
    <property type="molecule type" value="Genomic_DNA"/>
</dbReference>
<evidence type="ECO:0000313" key="1">
    <source>
        <dbReference type="EMBL" id="RGX28784.1"/>
    </source>
</evidence>
<dbReference type="SUPFAM" id="SSF52317">
    <property type="entry name" value="Class I glutamine amidotransferase-like"/>
    <property type="match status" value="1"/>
</dbReference>
<dbReference type="PANTHER" id="PTHR43235">
    <property type="entry name" value="GLUTAMINE AMIDOTRANSFERASE PB2B2.05-RELATED"/>
    <property type="match status" value="1"/>
</dbReference>
<dbReference type="Gene3D" id="3.40.50.880">
    <property type="match status" value="1"/>
</dbReference>
<gene>
    <name evidence="1" type="ORF">DWV29_14320</name>
</gene>
<dbReference type="GO" id="GO:0033969">
    <property type="term" value="F:gamma-glutamyl-gamma-aminobutyrate hydrolase activity"/>
    <property type="evidence" value="ECO:0007669"/>
    <property type="project" value="TreeGrafter"/>
</dbReference>
<comment type="caution">
    <text evidence="1">The sequence shown here is derived from an EMBL/GenBank/DDBJ whole genome shotgun (WGS) entry which is preliminary data.</text>
</comment>
<dbReference type="InterPro" id="IPR029062">
    <property type="entry name" value="Class_I_gatase-like"/>
</dbReference>
<organism evidence="1 2">
    <name type="scientific">Enterocloster asparagiformis</name>
    <dbReference type="NCBI Taxonomy" id="333367"/>
    <lineage>
        <taxon>Bacteria</taxon>
        <taxon>Bacillati</taxon>
        <taxon>Bacillota</taxon>
        <taxon>Clostridia</taxon>
        <taxon>Lachnospirales</taxon>
        <taxon>Lachnospiraceae</taxon>
        <taxon>Enterocloster</taxon>
    </lineage>
</organism>
<dbReference type="RefSeq" id="WP_007705037.1">
    <property type="nucleotide sequence ID" value="NZ_JAWRJJ010000033.1"/>
</dbReference>
<evidence type="ECO:0000313" key="2">
    <source>
        <dbReference type="Proteomes" id="UP000283880"/>
    </source>
</evidence>
<dbReference type="AlphaFoldDB" id="A0A413FEC9"/>
<protein>
    <submittedName>
        <fullName evidence="1">Gamma-glutamyl-gamma-aminobutyrate hydrolase family protein</fullName>
    </submittedName>
</protein>
<dbReference type="GO" id="GO:0006598">
    <property type="term" value="P:polyamine catabolic process"/>
    <property type="evidence" value="ECO:0007669"/>
    <property type="project" value="TreeGrafter"/>
</dbReference>
<accession>A0A413FEC9</accession>
<dbReference type="InterPro" id="IPR011697">
    <property type="entry name" value="Peptidase_C26"/>
</dbReference>
<proteinExistence type="predicted"/>
<dbReference type="CDD" id="cd01745">
    <property type="entry name" value="GATase1_2"/>
    <property type="match status" value="1"/>
</dbReference>
<keyword evidence="1" id="KW-0378">Hydrolase</keyword>
<sequence length="239" mass="26215">MKKPLIAITPSHNTENDDISMRPTYLRAVAAAGGLPVVLPLEGSEEDIAQYAETCDGFLFSGGPDLHPFLFGEDTHQNCGNVSAARDNMEQKLFHQVFKAGKPILGICRGIQEINVFLGGDIYQDLPSQYEAAFPIAHRQPYYYTTTSHLVDIVPGTRMAEIAGGKAQIAVNSMHHQAVRSLAPGLTVSAVARDGLTEAVEMQDYPYLMAVQWHPEYLFDKDEAAGRLFASFVDACRVK</sequence>
<dbReference type="GO" id="GO:0005829">
    <property type="term" value="C:cytosol"/>
    <property type="evidence" value="ECO:0007669"/>
    <property type="project" value="TreeGrafter"/>
</dbReference>
<dbReference type="PANTHER" id="PTHR43235:SF1">
    <property type="entry name" value="GLUTAMINE AMIDOTRANSFERASE PB2B2.05-RELATED"/>
    <property type="match status" value="1"/>
</dbReference>
<dbReference type="InterPro" id="IPR044668">
    <property type="entry name" value="PuuD-like"/>
</dbReference>